<dbReference type="InterPro" id="IPR040079">
    <property type="entry name" value="Glutathione_S-Trfase"/>
</dbReference>
<dbReference type="Gene3D" id="1.20.1050.10">
    <property type="match status" value="1"/>
</dbReference>
<dbReference type="GeneID" id="95569255"/>
<dbReference type="CDD" id="cd03051">
    <property type="entry name" value="GST_N_GTT2_like"/>
    <property type="match status" value="1"/>
</dbReference>
<dbReference type="InterPro" id="IPR010987">
    <property type="entry name" value="Glutathione-S-Trfase_C-like"/>
</dbReference>
<dbReference type="SFLD" id="SFLDS00019">
    <property type="entry name" value="Glutathione_Transferase_(cytos"/>
    <property type="match status" value="1"/>
</dbReference>
<dbReference type="GO" id="GO:0016740">
    <property type="term" value="F:transferase activity"/>
    <property type="evidence" value="ECO:0007669"/>
    <property type="project" value="UniProtKB-KW"/>
</dbReference>
<gene>
    <name evidence="3" type="ORF">VISI1226_22315</name>
</gene>
<dbReference type="AlphaFoldDB" id="E8M6N3"/>
<sequence length="203" mass="23497">MKIYQTAMTPSCRRVSLFLNELGIEVPRIEINVKEGDNLTEEFKAKAVNGRVPLLELDDGSTICESVAICRYFDEIAFNDKSLFGITTKEKADVEMWHRIIEFQGLYTGFQAFRNLTSIYDDRETCVYEWGAESKNRVREFLPQLDERLANSGYVASERFTIVDITAYIFVGFAQNGLEIEVLEQYPNIRRWFELVSSRPAFQ</sequence>
<dbReference type="OrthoDB" id="9803562at2"/>
<evidence type="ECO:0000259" key="1">
    <source>
        <dbReference type="PROSITE" id="PS50404"/>
    </source>
</evidence>
<dbReference type="CDD" id="cd03182">
    <property type="entry name" value="GST_C_GTT2_like"/>
    <property type="match status" value="1"/>
</dbReference>
<dbReference type="InterPro" id="IPR034345">
    <property type="entry name" value="Gtt2-like_N"/>
</dbReference>
<dbReference type="PANTHER" id="PTHR44051:SF2">
    <property type="entry name" value="HYPOTHETICAL GLUTATHIONE S-TRANSFERASE LIKE PROTEIN"/>
    <property type="match status" value="1"/>
</dbReference>
<comment type="caution">
    <text evidence="3">The sequence shown here is derived from an EMBL/GenBank/DDBJ whole genome shotgun (WGS) entry which is preliminary data.</text>
</comment>
<accession>E8M6N3</accession>
<dbReference type="Pfam" id="PF13409">
    <property type="entry name" value="GST_N_2"/>
    <property type="match status" value="1"/>
</dbReference>
<dbReference type="Gene3D" id="3.40.30.10">
    <property type="entry name" value="Glutaredoxin"/>
    <property type="match status" value="1"/>
</dbReference>
<dbReference type="SUPFAM" id="SSF52833">
    <property type="entry name" value="Thioredoxin-like"/>
    <property type="match status" value="1"/>
</dbReference>
<protein>
    <submittedName>
        <fullName evidence="3">Glutathione S-transferase domain-containing protein</fullName>
    </submittedName>
</protein>
<dbReference type="InterPro" id="IPR036282">
    <property type="entry name" value="Glutathione-S-Trfase_C_sf"/>
</dbReference>
<dbReference type="Proteomes" id="UP000006228">
    <property type="component" value="Unassembled WGS sequence"/>
</dbReference>
<dbReference type="PANTHER" id="PTHR44051">
    <property type="entry name" value="GLUTATHIONE S-TRANSFERASE-RELATED"/>
    <property type="match status" value="1"/>
</dbReference>
<dbReference type="EMBL" id="AEVT01000059">
    <property type="protein sequence ID" value="EGA70351.1"/>
    <property type="molecule type" value="Genomic_DNA"/>
</dbReference>
<dbReference type="PROSITE" id="PS50405">
    <property type="entry name" value="GST_CTER"/>
    <property type="match status" value="1"/>
</dbReference>
<dbReference type="Pfam" id="PF00043">
    <property type="entry name" value="GST_C"/>
    <property type="match status" value="1"/>
</dbReference>
<dbReference type="eggNOG" id="COG0625">
    <property type="taxonomic scope" value="Bacteria"/>
</dbReference>
<dbReference type="SUPFAM" id="SSF47616">
    <property type="entry name" value="GST C-terminal domain-like"/>
    <property type="match status" value="1"/>
</dbReference>
<reference evidence="3 4" key="1">
    <citation type="journal article" date="2012" name="Int. J. Syst. Evol. Microbiol.">
        <title>Vibrio caribbeanicus sp. nov., isolated from the marine sponge Scleritoderma cyanea.</title>
        <authorList>
            <person name="Hoffmann M."/>
            <person name="Monday S.R."/>
            <person name="Allard M.W."/>
            <person name="Strain E.A."/>
            <person name="Whittaker P."/>
            <person name="Naum M."/>
            <person name="McCarthy P.J."/>
            <person name="Lopez J.V."/>
            <person name="Fischer M."/>
            <person name="Brown E.W."/>
        </authorList>
    </citation>
    <scope>NUCLEOTIDE SEQUENCE [LARGE SCALE GENOMIC DNA]</scope>
    <source>
        <strain evidence="4">DSMZ 21326</strain>
    </source>
</reference>
<dbReference type="InterPro" id="IPR034346">
    <property type="entry name" value="Gtt2-like_C"/>
</dbReference>
<name>E8M6N3_PHOS4</name>
<proteinExistence type="predicted"/>
<dbReference type="PROSITE" id="PS50404">
    <property type="entry name" value="GST_NTER"/>
    <property type="match status" value="1"/>
</dbReference>
<evidence type="ECO:0000313" key="3">
    <source>
        <dbReference type="EMBL" id="EGA70351.1"/>
    </source>
</evidence>
<feature type="domain" description="GST N-terminal" evidence="1">
    <location>
        <begin position="1"/>
        <end position="81"/>
    </location>
</feature>
<feature type="domain" description="GST C-terminal" evidence="2">
    <location>
        <begin position="87"/>
        <end position="203"/>
    </location>
</feature>
<dbReference type="InterPro" id="IPR004045">
    <property type="entry name" value="Glutathione_S-Trfase_N"/>
</dbReference>
<evidence type="ECO:0000313" key="4">
    <source>
        <dbReference type="Proteomes" id="UP000006228"/>
    </source>
</evidence>
<dbReference type="InterPro" id="IPR036249">
    <property type="entry name" value="Thioredoxin-like_sf"/>
</dbReference>
<evidence type="ECO:0000259" key="2">
    <source>
        <dbReference type="PROSITE" id="PS50405"/>
    </source>
</evidence>
<organism evidence="3 4">
    <name type="scientific">Vibrio sinaloensis DSM 21326</name>
    <dbReference type="NCBI Taxonomy" id="945550"/>
    <lineage>
        <taxon>Bacteria</taxon>
        <taxon>Pseudomonadati</taxon>
        <taxon>Pseudomonadota</taxon>
        <taxon>Gammaproteobacteria</taxon>
        <taxon>Vibrionales</taxon>
        <taxon>Vibrionaceae</taxon>
        <taxon>Vibrio</taxon>
        <taxon>Vibrio oreintalis group</taxon>
    </lineage>
</organism>
<dbReference type="SFLD" id="SFLDG00358">
    <property type="entry name" value="Main_(cytGST)"/>
    <property type="match status" value="1"/>
</dbReference>
<keyword evidence="3" id="KW-0808">Transferase</keyword>
<dbReference type="RefSeq" id="WP_008076764.1">
    <property type="nucleotide sequence ID" value="NZ_AEVT01000059.1"/>
</dbReference>
<dbReference type="InterPro" id="IPR004046">
    <property type="entry name" value="GST_C"/>
</dbReference>